<proteinExistence type="predicted"/>
<dbReference type="AlphaFoldDB" id="A0A7S3UJK8"/>
<organism evidence="1">
    <name type="scientific">Oxyrrhis marina</name>
    <name type="common">Dinoflagellate</name>
    <dbReference type="NCBI Taxonomy" id="2969"/>
    <lineage>
        <taxon>Eukaryota</taxon>
        <taxon>Sar</taxon>
        <taxon>Alveolata</taxon>
        <taxon>Dinophyceae</taxon>
        <taxon>Oxyrrhinales</taxon>
        <taxon>Oxyrrhinaceae</taxon>
        <taxon>Oxyrrhis</taxon>
    </lineage>
</organism>
<protein>
    <submittedName>
        <fullName evidence="1">Uncharacterized protein</fullName>
    </submittedName>
</protein>
<gene>
    <name evidence="1" type="ORF">OMAR00292_LOCUS296</name>
</gene>
<accession>A0A7S3UJK8</accession>
<evidence type="ECO:0000313" key="1">
    <source>
        <dbReference type="EMBL" id="CAE0614421.1"/>
    </source>
</evidence>
<dbReference type="EMBL" id="HBIT01000991">
    <property type="protein sequence ID" value="CAE0614421.1"/>
    <property type="molecule type" value="Transcribed_RNA"/>
</dbReference>
<sequence length="121" mass="13126">MKDIAAGTDLIASGISQINGLRLVAKPDSNLVAFTSDTVPLWHLADEMRTRGWFIQPQLSFKKIPATLHISVNPQAVKNGPRMLKDLEEACGVVLKGMPTFSAEVQQAKDLVSRAPNGQCN</sequence>
<reference evidence="1" key="1">
    <citation type="submission" date="2021-01" db="EMBL/GenBank/DDBJ databases">
        <authorList>
            <person name="Corre E."/>
            <person name="Pelletier E."/>
            <person name="Niang G."/>
            <person name="Scheremetjew M."/>
            <person name="Finn R."/>
            <person name="Kale V."/>
            <person name="Holt S."/>
            <person name="Cochrane G."/>
            <person name="Meng A."/>
            <person name="Brown T."/>
            <person name="Cohen L."/>
        </authorList>
    </citation>
    <scope>NUCLEOTIDE SEQUENCE</scope>
    <source>
        <strain evidence="1">CCMP1795</strain>
    </source>
</reference>
<dbReference type="Gene3D" id="3.90.1150.10">
    <property type="entry name" value="Aspartate Aminotransferase, domain 1"/>
    <property type="match status" value="1"/>
</dbReference>
<dbReference type="SUPFAM" id="SSF53383">
    <property type="entry name" value="PLP-dependent transferases"/>
    <property type="match status" value="1"/>
</dbReference>
<dbReference type="InterPro" id="IPR015424">
    <property type="entry name" value="PyrdxlP-dep_Trfase"/>
</dbReference>
<dbReference type="InterPro" id="IPR015422">
    <property type="entry name" value="PyrdxlP-dep_Trfase_small"/>
</dbReference>
<name>A0A7S3UJK8_OXYMA</name>